<name>U4KXP6_PYROM</name>
<dbReference type="OrthoDB" id="28092at2759"/>
<comment type="subcellular location">
    <subcellularLocation>
        <location evidence="1">Endoplasmic reticulum membrane</location>
        <topology evidence="1">Single-pass type I membrane protein</topology>
    </subcellularLocation>
</comment>
<dbReference type="PANTHER" id="PTHR21573">
    <property type="entry name" value="ER MEMBRANE PROTEIN COMPLEX SUBUNIT 1"/>
    <property type="match status" value="1"/>
</dbReference>
<organism evidence="15 16">
    <name type="scientific">Pyronema omphalodes (strain CBS 100304)</name>
    <name type="common">Pyronema confluens</name>
    <dbReference type="NCBI Taxonomy" id="1076935"/>
    <lineage>
        <taxon>Eukaryota</taxon>
        <taxon>Fungi</taxon>
        <taxon>Dikarya</taxon>
        <taxon>Ascomycota</taxon>
        <taxon>Pezizomycotina</taxon>
        <taxon>Pezizomycetes</taxon>
        <taxon>Pezizales</taxon>
        <taxon>Pyronemataceae</taxon>
        <taxon>Pyronema</taxon>
    </lineage>
</organism>
<comment type="similarity">
    <text evidence="2">Belongs to the EMC1 family.</text>
</comment>
<dbReference type="GO" id="GO:0072546">
    <property type="term" value="C:EMC complex"/>
    <property type="evidence" value="ECO:0007669"/>
    <property type="project" value="InterPro"/>
</dbReference>
<dbReference type="Proteomes" id="UP000018144">
    <property type="component" value="Unassembled WGS sequence"/>
</dbReference>
<keyword evidence="9 11" id="KW-0472">Membrane</keyword>
<reference evidence="15 16" key="1">
    <citation type="journal article" date="2013" name="PLoS Genet.">
        <title>The genome and development-dependent transcriptomes of Pyronema confluens: a window into fungal evolution.</title>
        <authorList>
            <person name="Traeger S."/>
            <person name="Altegoer F."/>
            <person name="Freitag M."/>
            <person name="Gabaldon T."/>
            <person name="Kempken F."/>
            <person name="Kumar A."/>
            <person name="Marcet-Houben M."/>
            <person name="Poggeler S."/>
            <person name="Stajich J.E."/>
            <person name="Nowrousian M."/>
        </authorList>
    </citation>
    <scope>NUCLEOTIDE SEQUENCE [LARGE SCALE GENOMIC DNA]</scope>
    <source>
        <strain evidence="16">CBS 100304</strain>
        <tissue evidence="15">Vegetative mycelium</tissue>
    </source>
</reference>
<feature type="chain" id="PRO_5004650839" description="ER membrane protein complex subunit 1" evidence="12">
    <location>
        <begin position="20"/>
        <end position="954"/>
    </location>
</feature>
<evidence type="ECO:0000256" key="10">
    <source>
        <dbReference type="ARBA" id="ARBA00023180"/>
    </source>
</evidence>
<comment type="subunit">
    <text evidence="3">Component of the ER membrane protein complex (EMC).</text>
</comment>
<dbReference type="eggNOG" id="KOG2103">
    <property type="taxonomic scope" value="Eukaryota"/>
</dbReference>
<dbReference type="InterPro" id="IPR018391">
    <property type="entry name" value="PQQ_b-propeller_rpt"/>
</dbReference>
<protein>
    <recommendedName>
        <fullName evidence="4">ER membrane protein complex subunit 1</fullName>
    </recommendedName>
</protein>
<evidence type="ECO:0000256" key="7">
    <source>
        <dbReference type="ARBA" id="ARBA00022824"/>
    </source>
</evidence>
<dbReference type="Pfam" id="PF25293">
    <property type="entry name" value="Beta-prop_EMC1_N"/>
    <property type="match status" value="1"/>
</dbReference>
<evidence type="ECO:0000256" key="9">
    <source>
        <dbReference type="ARBA" id="ARBA00023136"/>
    </source>
</evidence>
<dbReference type="InterPro" id="IPR011678">
    <property type="entry name" value="EMC1_C"/>
</dbReference>
<keyword evidence="6 12" id="KW-0732">Signal</keyword>
<dbReference type="AlphaFoldDB" id="U4KXP6"/>
<dbReference type="STRING" id="1076935.U4KXP6"/>
<evidence type="ECO:0000256" key="4">
    <source>
        <dbReference type="ARBA" id="ARBA00020824"/>
    </source>
</evidence>
<dbReference type="InterPro" id="IPR058545">
    <property type="entry name" value="Beta-prop_EMC1_1st"/>
</dbReference>
<proteinExistence type="inferred from homology"/>
<evidence type="ECO:0000313" key="15">
    <source>
        <dbReference type="EMBL" id="CCX06285.1"/>
    </source>
</evidence>
<feature type="domain" description="ER membrane protein complex subunit 1 C-terminal" evidence="13">
    <location>
        <begin position="733"/>
        <end position="952"/>
    </location>
</feature>
<dbReference type="InterPro" id="IPR026895">
    <property type="entry name" value="EMC1"/>
</dbReference>
<sequence length="954" mass="103106">MRFFSGVLLLPCFVASVLGIFKDDAYHTDWHIPLIGPSLPTSTFFHQPNQDSKASLIYSLTDRSILAAINPKDGELVWRQQLKESAVNVARAGNGVVVSATGTSVSSFNAGNGRLVWENAFSQNVVDLRITPANKVAVLFADGVVRLLDDKSGDVAWEWRELDRCADDVLVCAYGDANFLRNSTDVPLSLHVTKSTLTVASQSLKKLWVSTIDLATGKSTSSTTHISTAADIPAKHQAHHGDELLSWTEESGRTLKFVALPSTTPASVAIPNDVVETVLLSSKDDVVVHFKTHGESWAHVYKVDAKGVASEVYAVRPRLGAHSAISLNSAGGKTYLVWTLPNGETVLYDVAKEEALASYTLINATEIDPRHSVSEVVPRPDGTSFAVRTFVSSAAPGFVGDSYLIRNGELAWSRKESLVSVVASTWIELLDPSTEEIVEELDAETHKSVGAAYVHRVTRHLNELSLYGPAWIQALPQRILGGFVNKGTEMPTGKWRDFFGFRKFVIVITAEGGVAAIDVGRNGEVVWQASLVNAGEKFRGVSGIYEVRKGHVGIVCTGGSYVEYNAFDGIEVLKQDFTPSVLSTAQVDTQGGKKIIIALLSNNKAIALPMGVDAEFDSVHLTVKDSTRSIKGIRVSPNLISSPTWTFVPPVGESITTIEGRPAHDPVASIGRVLGDRSVMYKYLNQHMIVISTVNPTAATASIYLIDSVSGSILHSATHAAVDVTQPIVATVSENWVIYSYFSDEAAEGTAKGYHLVVLELYESEFKNDRGSLADADEVSSFKGAGKPHVLSQSYVFPSAVKAFAVTDTKQGITSRDILALLPGTQGIYSIPKRVLDPRRPVGREPDAAEKEEGLFIYTPVIEIDPKSIITHKRKVMGLKKVVTTPSQLESTSIVFAYGGDLFGTRVAPSLAFDVLGKGFGKIQLVATVVGLTIASFMVAPMVRKKQINARWSL</sequence>
<gene>
    <name evidence="15" type="ORF">PCON_05872</name>
</gene>
<evidence type="ECO:0000256" key="1">
    <source>
        <dbReference type="ARBA" id="ARBA00004115"/>
    </source>
</evidence>
<evidence type="ECO:0000256" key="8">
    <source>
        <dbReference type="ARBA" id="ARBA00022989"/>
    </source>
</evidence>
<dbReference type="SMART" id="SM00564">
    <property type="entry name" value="PQQ"/>
    <property type="match status" value="4"/>
</dbReference>
<evidence type="ECO:0000256" key="3">
    <source>
        <dbReference type="ARBA" id="ARBA00011276"/>
    </source>
</evidence>
<accession>U4KXP6</accession>
<dbReference type="InterPro" id="IPR015943">
    <property type="entry name" value="WD40/YVTN_repeat-like_dom_sf"/>
</dbReference>
<evidence type="ECO:0000256" key="11">
    <source>
        <dbReference type="SAM" id="Phobius"/>
    </source>
</evidence>
<evidence type="ECO:0000259" key="13">
    <source>
        <dbReference type="Pfam" id="PF07774"/>
    </source>
</evidence>
<evidence type="ECO:0000256" key="12">
    <source>
        <dbReference type="SAM" id="SignalP"/>
    </source>
</evidence>
<evidence type="ECO:0000256" key="2">
    <source>
        <dbReference type="ARBA" id="ARBA00007904"/>
    </source>
</evidence>
<evidence type="ECO:0000256" key="5">
    <source>
        <dbReference type="ARBA" id="ARBA00022692"/>
    </source>
</evidence>
<keyword evidence="5 11" id="KW-0812">Transmembrane</keyword>
<feature type="transmembrane region" description="Helical" evidence="11">
    <location>
        <begin position="923"/>
        <end position="943"/>
    </location>
</feature>
<keyword evidence="7" id="KW-0256">Endoplasmic reticulum</keyword>
<feature type="domain" description="EMC1 first beta-propeller" evidence="14">
    <location>
        <begin position="20"/>
        <end position="416"/>
    </location>
</feature>
<dbReference type="Gene3D" id="2.130.10.10">
    <property type="entry name" value="YVTN repeat-like/Quinoprotein amine dehydrogenase"/>
    <property type="match status" value="1"/>
</dbReference>
<keyword evidence="16" id="KW-1185">Reference proteome</keyword>
<dbReference type="PANTHER" id="PTHR21573:SF0">
    <property type="entry name" value="ER MEMBRANE PROTEIN COMPLEX SUBUNIT 1"/>
    <property type="match status" value="1"/>
</dbReference>
<keyword evidence="8 11" id="KW-1133">Transmembrane helix</keyword>
<dbReference type="SUPFAM" id="SSF50998">
    <property type="entry name" value="Quinoprotein alcohol dehydrogenase-like"/>
    <property type="match status" value="1"/>
</dbReference>
<evidence type="ECO:0000259" key="14">
    <source>
        <dbReference type="Pfam" id="PF25293"/>
    </source>
</evidence>
<dbReference type="OMA" id="SWAEVYH"/>
<evidence type="ECO:0000313" key="16">
    <source>
        <dbReference type="Proteomes" id="UP000018144"/>
    </source>
</evidence>
<evidence type="ECO:0000256" key="6">
    <source>
        <dbReference type="ARBA" id="ARBA00022729"/>
    </source>
</evidence>
<dbReference type="InterPro" id="IPR011047">
    <property type="entry name" value="Quinoprotein_ADH-like_sf"/>
</dbReference>
<dbReference type="GO" id="GO:0034975">
    <property type="term" value="P:protein folding in endoplasmic reticulum"/>
    <property type="evidence" value="ECO:0007669"/>
    <property type="project" value="TreeGrafter"/>
</dbReference>
<dbReference type="EMBL" id="HF935285">
    <property type="protein sequence ID" value="CCX06285.1"/>
    <property type="molecule type" value="Genomic_DNA"/>
</dbReference>
<keyword evidence="10" id="KW-0325">Glycoprotein</keyword>
<dbReference type="Pfam" id="PF07774">
    <property type="entry name" value="EMC1_C"/>
    <property type="match status" value="1"/>
</dbReference>
<feature type="signal peptide" evidence="12">
    <location>
        <begin position="1"/>
        <end position="19"/>
    </location>
</feature>